<feature type="transmembrane region" description="Helical" evidence="1">
    <location>
        <begin position="112"/>
        <end position="134"/>
    </location>
</feature>
<keyword evidence="1" id="KW-1133">Transmembrane helix</keyword>
<comment type="caution">
    <text evidence="2">The sequence shown here is derived from an EMBL/GenBank/DDBJ whole genome shotgun (WGS) entry which is preliminary data.</text>
</comment>
<name>A0ABX0SKV1_9ACTN</name>
<organism evidence="2 3">
    <name type="scientific">Brooklawnia cerclae</name>
    <dbReference type="NCBI Taxonomy" id="349934"/>
    <lineage>
        <taxon>Bacteria</taxon>
        <taxon>Bacillati</taxon>
        <taxon>Actinomycetota</taxon>
        <taxon>Actinomycetes</taxon>
        <taxon>Propionibacteriales</taxon>
        <taxon>Propionibacteriaceae</taxon>
        <taxon>Brooklawnia</taxon>
    </lineage>
</organism>
<proteinExistence type="predicted"/>
<dbReference type="InterPro" id="IPR024529">
    <property type="entry name" value="ECF_trnsprt_substrate-spec"/>
</dbReference>
<evidence type="ECO:0000256" key="1">
    <source>
        <dbReference type="SAM" id="Phobius"/>
    </source>
</evidence>
<feature type="transmembrane region" description="Helical" evidence="1">
    <location>
        <begin position="51"/>
        <end position="72"/>
    </location>
</feature>
<sequence>MSLSDRRPDRATGSPVSARKLAIMAIFIAVSAVGSLIKIPSPLGTVALDSAPGFFTAVAFGGWPGFVVAAIGHLLTSALVGFPLTLPVHIAIAAGMGVCALVFSWFGRKGLAWMIAGVVVTTVLNSFALGLIVLPIGGWAMYAASVPSLLVGAVVNIVIAAVAYYAVRNTRLVN</sequence>
<reference evidence="2 3" key="1">
    <citation type="submission" date="2020-02" db="EMBL/GenBank/DDBJ databases">
        <title>Sequencing the genomes of 1000 actinobacteria strains.</title>
        <authorList>
            <person name="Klenk H.-P."/>
        </authorList>
    </citation>
    <scope>NUCLEOTIDE SEQUENCE [LARGE SCALE GENOMIC DNA]</scope>
    <source>
        <strain evidence="2 3">DSM 19609</strain>
    </source>
</reference>
<feature type="transmembrane region" description="Helical" evidence="1">
    <location>
        <begin position="84"/>
        <end position="106"/>
    </location>
</feature>
<dbReference type="Proteomes" id="UP000749311">
    <property type="component" value="Unassembled WGS sequence"/>
</dbReference>
<feature type="transmembrane region" description="Helical" evidence="1">
    <location>
        <begin position="146"/>
        <end position="167"/>
    </location>
</feature>
<keyword evidence="1" id="KW-0472">Membrane</keyword>
<feature type="transmembrane region" description="Helical" evidence="1">
    <location>
        <begin position="21"/>
        <end position="39"/>
    </location>
</feature>
<protein>
    <submittedName>
        <fullName evidence="2">Membrane protein</fullName>
    </submittedName>
</protein>
<dbReference type="RefSeq" id="WP_167167789.1">
    <property type="nucleotide sequence ID" value="NZ_BAAAOO010000007.1"/>
</dbReference>
<dbReference type="Pfam" id="PF12822">
    <property type="entry name" value="ECF_trnsprt"/>
    <property type="match status" value="1"/>
</dbReference>
<gene>
    <name evidence="2" type="ORF">FB473_002320</name>
</gene>
<evidence type="ECO:0000313" key="3">
    <source>
        <dbReference type="Proteomes" id="UP000749311"/>
    </source>
</evidence>
<keyword evidence="1" id="KW-0812">Transmembrane</keyword>
<accession>A0ABX0SKV1</accession>
<evidence type="ECO:0000313" key="2">
    <source>
        <dbReference type="EMBL" id="NIH57675.1"/>
    </source>
</evidence>
<keyword evidence="3" id="KW-1185">Reference proteome</keyword>
<dbReference type="Gene3D" id="1.10.1760.20">
    <property type="match status" value="1"/>
</dbReference>
<dbReference type="EMBL" id="JAAMOZ010000001">
    <property type="protein sequence ID" value="NIH57675.1"/>
    <property type="molecule type" value="Genomic_DNA"/>
</dbReference>